<name>A0A3Q0KU47_SCHMA</name>
<dbReference type="WBParaSite" id="Smp_189720.1">
    <property type="protein sequence ID" value="Smp_189720.1"/>
    <property type="gene ID" value="Smp_189720"/>
</dbReference>
<dbReference type="AlphaFoldDB" id="A0A3Q0KU47"/>
<evidence type="ECO:0000313" key="1">
    <source>
        <dbReference type="Proteomes" id="UP000008854"/>
    </source>
</evidence>
<protein>
    <submittedName>
        <fullName evidence="2">Succinyl-CoA synthetase beta chain, putative</fullName>
    </submittedName>
</protein>
<evidence type="ECO:0000313" key="2">
    <source>
        <dbReference type="WBParaSite" id="Smp_189720.1"/>
    </source>
</evidence>
<sequence length="74" mass="9016">MRISKTSKVYLETKSLCFTLMHFISIFPRMNQSPEVNRDSINTYVFLMYTKRKSKVFFYIFSFRFNFGIQNFKT</sequence>
<dbReference type="InParanoid" id="A0A3Q0KU47"/>
<keyword evidence="1" id="KW-1185">Reference proteome</keyword>
<reference evidence="1" key="1">
    <citation type="journal article" date="2012" name="PLoS Negl. Trop. Dis.">
        <title>A systematically improved high quality genome and transcriptome of the human blood fluke Schistosoma mansoni.</title>
        <authorList>
            <person name="Protasio A.V."/>
            <person name="Tsai I.J."/>
            <person name="Babbage A."/>
            <person name="Nichol S."/>
            <person name="Hunt M."/>
            <person name="Aslett M.A."/>
            <person name="De Silva N."/>
            <person name="Velarde G.S."/>
            <person name="Anderson T.J."/>
            <person name="Clark R.C."/>
            <person name="Davidson C."/>
            <person name="Dillon G.P."/>
            <person name="Holroyd N.E."/>
            <person name="LoVerde P.T."/>
            <person name="Lloyd C."/>
            <person name="McQuillan J."/>
            <person name="Oliveira G."/>
            <person name="Otto T.D."/>
            <person name="Parker-Manuel S.J."/>
            <person name="Quail M.A."/>
            <person name="Wilson R.A."/>
            <person name="Zerlotini A."/>
            <person name="Dunne D.W."/>
            <person name="Berriman M."/>
        </authorList>
    </citation>
    <scope>NUCLEOTIDE SEQUENCE [LARGE SCALE GENOMIC DNA]</scope>
    <source>
        <strain evidence="1">Puerto Rican</strain>
    </source>
</reference>
<organism evidence="1 2">
    <name type="scientific">Schistosoma mansoni</name>
    <name type="common">Blood fluke</name>
    <dbReference type="NCBI Taxonomy" id="6183"/>
    <lineage>
        <taxon>Eukaryota</taxon>
        <taxon>Metazoa</taxon>
        <taxon>Spiralia</taxon>
        <taxon>Lophotrochozoa</taxon>
        <taxon>Platyhelminthes</taxon>
        <taxon>Trematoda</taxon>
        <taxon>Digenea</taxon>
        <taxon>Strigeidida</taxon>
        <taxon>Schistosomatoidea</taxon>
        <taxon>Schistosomatidae</taxon>
        <taxon>Schistosoma</taxon>
    </lineage>
</organism>
<reference evidence="2" key="2">
    <citation type="submission" date="2018-12" db="UniProtKB">
        <authorList>
            <consortium name="WormBaseParasite"/>
        </authorList>
    </citation>
    <scope>IDENTIFICATION</scope>
    <source>
        <strain evidence="2">Puerto Rican</strain>
    </source>
</reference>
<proteinExistence type="predicted"/>
<accession>A0A3Q0KU47</accession>
<dbReference type="Proteomes" id="UP000008854">
    <property type="component" value="Unassembled WGS sequence"/>
</dbReference>